<dbReference type="EMBL" id="CP012713">
    <property type="protein sequence ID" value="ALF17818.1"/>
    <property type="molecule type" value="Genomic_DNA"/>
</dbReference>
<dbReference type="SFLD" id="SFLDG01082">
    <property type="entry name" value="B12-binding_domain_containing"/>
    <property type="match status" value="1"/>
</dbReference>
<dbReference type="PATRIC" id="fig|76859.3.peg.1282"/>
<dbReference type="Gene3D" id="3.40.50.280">
    <property type="entry name" value="Cobalamin-binding domain"/>
    <property type="match status" value="1"/>
</dbReference>
<evidence type="ECO:0000313" key="9">
    <source>
        <dbReference type="EMBL" id="ALF17818.1"/>
    </source>
</evidence>
<keyword evidence="3" id="KW-0808">Transferase</keyword>
<dbReference type="Pfam" id="PF04055">
    <property type="entry name" value="Radical_SAM"/>
    <property type="match status" value="1"/>
</dbReference>
<dbReference type="InterPro" id="IPR023404">
    <property type="entry name" value="rSAM_horseshoe"/>
</dbReference>
<dbReference type="AlphaFoldDB" id="A0A0M5M6J1"/>
<organism evidence="9">
    <name type="scientific">Fusobacterium animalis</name>
    <dbReference type="NCBI Taxonomy" id="76859"/>
    <lineage>
        <taxon>Bacteria</taxon>
        <taxon>Fusobacteriati</taxon>
        <taxon>Fusobacteriota</taxon>
        <taxon>Fusobacteriia</taxon>
        <taxon>Fusobacteriales</taxon>
        <taxon>Fusobacteriaceae</taxon>
        <taxon>Fusobacterium</taxon>
    </lineage>
</organism>
<dbReference type="InterPro" id="IPR058240">
    <property type="entry name" value="rSAM_sf"/>
</dbReference>
<dbReference type="GO" id="GO:0051539">
    <property type="term" value="F:4 iron, 4 sulfur cluster binding"/>
    <property type="evidence" value="ECO:0007669"/>
    <property type="project" value="UniProtKB-KW"/>
</dbReference>
<feature type="domain" description="Radical SAM core" evidence="8">
    <location>
        <begin position="163"/>
        <end position="379"/>
    </location>
</feature>
<dbReference type="SMART" id="SM00729">
    <property type="entry name" value="Elp3"/>
    <property type="match status" value="1"/>
</dbReference>
<dbReference type="InterPro" id="IPR034466">
    <property type="entry name" value="Methyltransferase_Class_B"/>
</dbReference>
<keyword evidence="5" id="KW-0479">Metal-binding</keyword>
<keyword evidence="7" id="KW-0411">Iron-sulfur</keyword>
<sequence>MRIMLVLAKDNIYRFDSLHQRKYYPQITLITLESLIDKKYNAEIILVDEGVEEYDATSSKYSDEKFDLICISAVISASRRAKEISKFWKDRGAYVQIGGHYATVLRDEALEYFDTVIKGAAEIAFTLFIKDFMEGKPKREYFELVGNDFEYKPLNRKLLTNKKYYKSFGTIVANNGCPNKCTYCSVTKMYSGKNQLKNIEFVVNEIKSNKHKKWVFYDPNFLADKNYAINLMNELKKLKIKWTASATINIGNDIKMLQLMKESGCIGLVIGLESFIQENLNGVNKGFNNVKEYKRLVNTIQSYGISVLSTLMIGMETDTVESIRQIPDIIEEIGVDVPRYNILTPYPGTPFYEQLKAENRLLTTDWYYYDTETVVFQPKNMSPATLQEEFYKLWQDTFTLKRIFKRLKTSKNKGLKLILEIFSRQHAMKFKKYSKLDFIN</sequence>
<gene>
    <name evidence="9" type="ORF">RN98_06395</name>
</gene>
<dbReference type="CDD" id="cd01335">
    <property type="entry name" value="Radical_SAM"/>
    <property type="match status" value="1"/>
</dbReference>
<keyword evidence="2" id="KW-0489">Methyltransferase</keyword>
<dbReference type="GO" id="GO:0003824">
    <property type="term" value="F:catalytic activity"/>
    <property type="evidence" value="ECO:0007669"/>
    <property type="project" value="InterPro"/>
</dbReference>
<dbReference type="GO" id="GO:0046872">
    <property type="term" value="F:metal ion binding"/>
    <property type="evidence" value="ECO:0007669"/>
    <property type="project" value="UniProtKB-KW"/>
</dbReference>
<evidence type="ECO:0000256" key="2">
    <source>
        <dbReference type="ARBA" id="ARBA00022603"/>
    </source>
</evidence>
<dbReference type="Proteomes" id="UP000063147">
    <property type="component" value="Chromosome"/>
</dbReference>
<evidence type="ECO:0000256" key="7">
    <source>
        <dbReference type="ARBA" id="ARBA00023014"/>
    </source>
</evidence>
<dbReference type="SUPFAM" id="SSF102114">
    <property type="entry name" value="Radical SAM enzymes"/>
    <property type="match status" value="1"/>
</dbReference>
<keyword evidence="6" id="KW-0408">Iron</keyword>
<dbReference type="InterPro" id="IPR007197">
    <property type="entry name" value="rSAM"/>
</dbReference>
<dbReference type="SFLD" id="SFLDS00029">
    <property type="entry name" value="Radical_SAM"/>
    <property type="match status" value="1"/>
</dbReference>
<dbReference type="RefSeq" id="WP_060676198.1">
    <property type="nucleotide sequence ID" value="NZ_CP012713.1"/>
</dbReference>
<evidence type="ECO:0000313" key="10">
    <source>
        <dbReference type="Proteomes" id="UP000063147"/>
    </source>
</evidence>
<accession>A0A0M5M6J1</accession>
<dbReference type="GO" id="GO:0005829">
    <property type="term" value="C:cytosol"/>
    <property type="evidence" value="ECO:0007669"/>
    <property type="project" value="TreeGrafter"/>
</dbReference>
<dbReference type="Gene3D" id="3.80.30.20">
    <property type="entry name" value="tm_1862 like domain"/>
    <property type="match status" value="1"/>
</dbReference>
<evidence type="ECO:0000256" key="5">
    <source>
        <dbReference type="ARBA" id="ARBA00022723"/>
    </source>
</evidence>
<dbReference type="InterPro" id="IPR006638">
    <property type="entry name" value="Elp3/MiaA/NifB-like_rSAM"/>
</dbReference>
<evidence type="ECO:0000256" key="6">
    <source>
        <dbReference type="ARBA" id="ARBA00023004"/>
    </source>
</evidence>
<evidence type="ECO:0000256" key="1">
    <source>
        <dbReference type="ARBA" id="ARBA00001966"/>
    </source>
</evidence>
<dbReference type="InterPro" id="IPR051198">
    <property type="entry name" value="BchE-like"/>
</dbReference>
<proteinExistence type="predicted"/>
<keyword evidence="4" id="KW-0949">S-adenosyl-L-methionine</keyword>
<dbReference type="PROSITE" id="PS51918">
    <property type="entry name" value="RADICAL_SAM"/>
    <property type="match status" value="1"/>
</dbReference>
<protein>
    <submittedName>
        <fullName evidence="9">Radical SAM protein</fullName>
    </submittedName>
</protein>
<evidence type="ECO:0000256" key="3">
    <source>
        <dbReference type="ARBA" id="ARBA00022679"/>
    </source>
</evidence>
<reference evidence="9 10" key="1">
    <citation type="submission" date="2015-09" db="EMBL/GenBank/DDBJ databases">
        <authorList>
            <person name="Jackson K.R."/>
            <person name="Lunt B.L."/>
            <person name="Fisher J.N.B."/>
            <person name="Gardner A.V."/>
            <person name="Bailey M.E."/>
            <person name="Deus L.M."/>
            <person name="Earl A.S."/>
            <person name="Gibby P.D."/>
            <person name="Hartmann K.A."/>
            <person name="Liu J.E."/>
            <person name="Manci A.M."/>
            <person name="Nielsen D.A."/>
            <person name="Solomon M.B."/>
            <person name="Breakwell D.P."/>
            <person name="Burnett S.H."/>
            <person name="Grose J.H."/>
        </authorList>
    </citation>
    <scope>NUCLEOTIDE SEQUENCE [LARGE SCALE GENOMIC DNA]</scope>
    <source>
        <strain evidence="9 10">KCOM 1279</strain>
    </source>
</reference>
<dbReference type="SFLD" id="SFLDG01123">
    <property type="entry name" value="methyltransferase_(Class_B)"/>
    <property type="match status" value="1"/>
</dbReference>
<dbReference type="PANTHER" id="PTHR43409:SF7">
    <property type="entry name" value="BLL1977 PROTEIN"/>
    <property type="match status" value="1"/>
</dbReference>
<evidence type="ECO:0000256" key="4">
    <source>
        <dbReference type="ARBA" id="ARBA00022691"/>
    </source>
</evidence>
<comment type="cofactor">
    <cofactor evidence="1">
        <name>[4Fe-4S] cluster</name>
        <dbReference type="ChEBI" id="CHEBI:49883"/>
    </cofactor>
</comment>
<dbReference type="PANTHER" id="PTHR43409">
    <property type="entry name" value="ANAEROBIC MAGNESIUM-PROTOPORPHYRIN IX MONOMETHYL ESTER CYCLASE-RELATED"/>
    <property type="match status" value="1"/>
</dbReference>
<name>A0A0M5M6J1_9FUSO</name>
<dbReference type="OrthoDB" id="9801424at2"/>
<evidence type="ECO:0000259" key="8">
    <source>
        <dbReference type="PROSITE" id="PS51918"/>
    </source>
</evidence>